<dbReference type="InterPro" id="IPR050230">
    <property type="entry name" value="CALM/Myosin/TropC-like"/>
</dbReference>
<comment type="caution">
    <text evidence="3">The sequence shown here is derived from an EMBL/GenBank/DDBJ whole genome shotgun (WGS) entry which is preliminary data.</text>
</comment>
<sequence length="76" mass="8804">MKENDQETEIKEAFKVFDMEETGEMSVDELRHVMRTFGDEKLTEDEIEEMVGCADNLGTGTIKYSDFIKRITAFDD</sequence>
<dbReference type="SMART" id="SM00054">
    <property type="entry name" value="EFh"/>
    <property type="match status" value="2"/>
</dbReference>
<dbReference type="InterPro" id="IPR002048">
    <property type="entry name" value="EF_hand_dom"/>
</dbReference>
<keyword evidence="1" id="KW-0677">Repeat</keyword>
<dbReference type="Gene3D" id="1.10.238.10">
    <property type="entry name" value="EF-hand"/>
    <property type="match status" value="1"/>
</dbReference>
<proteinExistence type="predicted"/>
<dbReference type="Pfam" id="PF13499">
    <property type="entry name" value="EF-hand_7"/>
    <property type="match status" value="1"/>
</dbReference>
<reference evidence="3 4" key="1">
    <citation type="submission" date="2022-12" db="EMBL/GenBank/DDBJ databases">
        <title>Chromosome-level genome of Tegillarca granosa.</title>
        <authorList>
            <person name="Kim J."/>
        </authorList>
    </citation>
    <scope>NUCLEOTIDE SEQUENCE [LARGE SCALE GENOMIC DNA]</scope>
    <source>
        <strain evidence="3">Teg-2019</strain>
        <tissue evidence="3">Adductor muscle</tissue>
    </source>
</reference>
<dbReference type="Proteomes" id="UP001217089">
    <property type="component" value="Unassembled WGS sequence"/>
</dbReference>
<protein>
    <recommendedName>
        <fullName evidence="2">EF-hand domain-containing protein</fullName>
    </recommendedName>
</protein>
<evidence type="ECO:0000313" key="3">
    <source>
        <dbReference type="EMBL" id="KAJ8309334.1"/>
    </source>
</evidence>
<dbReference type="CDD" id="cd00051">
    <property type="entry name" value="EFh"/>
    <property type="match status" value="1"/>
</dbReference>
<gene>
    <name evidence="3" type="ORF">KUTeg_014208</name>
</gene>
<organism evidence="3 4">
    <name type="scientific">Tegillarca granosa</name>
    <name type="common">Malaysian cockle</name>
    <name type="synonym">Anadara granosa</name>
    <dbReference type="NCBI Taxonomy" id="220873"/>
    <lineage>
        <taxon>Eukaryota</taxon>
        <taxon>Metazoa</taxon>
        <taxon>Spiralia</taxon>
        <taxon>Lophotrochozoa</taxon>
        <taxon>Mollusca</taxon>
        <taxon>Bivalvia</taxon>
        <taxon>Autobranchia</taxon>
        <taxon>Pteriomorphia</taxon>
        <taxon>Arcoida</taxon>
        <taxon>Arcoidea</taxon>
        <taxon>Arcidae</taxon>
        <taxon>Tegillarca</taxon>
    </lineage>
</organism>
<evidence type="ECO:0000256" key="1">
    <source>
        <dbReference type="ARBA" id="ARBA00022737"/>
    </source>
</evidence>
<dbReference type="SUPFAM" id="SSF47473">
    <property type="entry name" value="EF-hand"/>
    <property type="match status" value="1"/>
</dbReference>
<dbReference type="EMBL" id="JARBDR010000657">
    <property type="protein sequence ID" value="KAJ8309334.1"/>
    <property type="molecule type" value="Genomic_DNA"/>
</dbReference>
<feature type="domain" description="EF-hand" evidence="2">
    <location>
        <begin position="5"/>
        <end position="40"/>
    </location>
</feature>
<evidence type="ECO:0000259" key="2">
    <source>
        <dbReference type="PROSITE" id="PS50222"/>
    </source>
</evidence>
<keyword evidence="4" id="KW-1185">Reference proteome</keyword>
<dbReference type="PANTHER" id="PTHR23048:SF0">
    <property type="entry name" value="CALMODULIN LIKE 3"/>
    <property type="match status" value="1"/>
</dbReference>
<accession>A0ABQ9EVX6</accession>
<dbReference type="PROSITE" id="PS50222">
    <property type="entry name" value="EF_HAND_2"/>
    <property type="match status" value="1"/>
</dbReference>
<dbReference type="InterPro" id="IPR011992">
    <property type="entry name" value="EF-hand-dom_pair"/>
</dbReference>
<evidence type="ECO:0000313" key="4">
    <source>
        <dbReference type="Proteomes" id="UP001217089"/>
    </source>
</evidence>
<dbReference type="PANTHER" id="PTHR23048">
    <property type="entry name" value="MYOSIN LIGHT CHAIN 1, 3"/>
    <property type="match status" value="1"/>
</dbReference>
<name>A0ABQ9EVX6_TEGGR</name>